<dbReference type="PANTHER" id="PTHR10584:SF166">
    <property type="entry name" value="RIBOKINASE"/>
    <property type="match status" value="1"/>
</dbReference>
<dbReference type="GO" id="GO:0016301">
    <property type="term" value="F:kinase activity"/>
    <property type="evidence" value="ECO:0007669"/>
    <property type="project" value="UniProtKB-KW"/>
</dbReference>
<keyword evidence="5" id="KW-1185">Reference proteome</keyword>
<dbReference type="PRINTS" id="PR00990">
    <property type="entry name" value="RIBOKINASE"/>
</dbReference>
<evidence type="ECO:0000259" key="3">
    <source>
        <dbReference type="Pfam" id="PF00294"/>
    </source>
</evidence>
<evidence type="ECO:0000313" key="5">
    <source>
        <dbReference type="Proteomes" id="UP000235122"/>
    </source>
</evidence>
<reference evidence="4 5" key="1">
    <citation type="submission" date="2017-12" db="EMBL/GenBank/DDBJ databases">
        <title>Phylogenetic diversity of female urinary microbiome.</title>
        <authorList>
            <person name="Thomas-White K."/>
            <person name="Wolfe A.J."/>
        </authorList>
    </citation>
    <scope>NUCLEOTIDE SEQUENCE [LARGE SCALE GENOMIC DNA]</scope>
    <source>
        <strain evidence="4 5">UMB0402</strain>
    </source>
</reference>
<dbReference type="RefSeq" id="WP_024331855.1">
    <property type="nucleotide sequence ID" value="NZ_JASOXK010000005.1"/>
</dbReference>
<gene>
    <name evidence="4" type="ORF">CYJ19_05290</name>
</gene>
<keyword evidence="1" id="KW-0808">Transferase</keyword>
<dbReference type="PANTHER" id="PTHR10584">
    <property type="entry name" value="SUGAR KINASE"/>
    <property type="match status" value="1"/>
</dbReference>
<dbReference type="Gene3D" id="3.40.1190.20">
    <property type="match status" value="1"/>
</dbReference>
<dbReference type="AlphaFoldDB" id="A0A2I1IMA2"/>
<organism evidence="4 5">
    <name type="scientific">Winkia neuii</name>
    <dbReference type="NCBI Taxonomy" id="33007"/>
    <lineage>
        <taxon>Bacteria</taxon>
        <taxon>Bacillati</taxon>
        <taxon>Actinomycetota</taxon>
        <taxon>Actinomycetes</taxon>
        <taxon>Actinomycetales</taxon>
        <taxon>Actinomycetaceae</taxon>
        <taxon>Winkia</taxon>
    </lineage>
</organism>
<evidence type="ECO:0000256" key="2">
    <source>
        <dbReference type="ARBA" id="ARBA00022777"/>
    </source>
</evidence>
<name>A0A2I1IMA2_9ACTO</name>
<dbReference type="GO" id="GO:0006796">
    <property type="term" value="P:phosphate-containing compound metabolic process"/>
    <property type="evidence" value="ECO:0007669"/>
    <property type="project" value="UniProtKB-ARBA"/>
</dbReference>
<protein>
    <submittedName>
        <fullName evidence="4">Sugar kinase</fullName>
    </submittedName>
</protein>
<accession>A0A2I1IMA2</accession>
<dbReference type="EMBL" id="PKKO01000003">
    <property type="protein sequence ID" value="PKY72264.1"/>
    <property type="molecule type" value="Genomic_DNA"/>
</dbReference>
<dbReference type="InterPro" id="IPR011611">
    <property type="entry name" value="PfkB_dom"/>
</dbReference>
<dbReference type="GO" id="GO:0005829">
    <property type="term" value="C:cytosol"/>
    <property type="evidence" value="ECO:0007669"/>
    <property type="project" value="TreeGrafter"/>
</dbReference>
<dbReference type="GeneID" id="35866827"/>
<feature type="domain" description="Carbohydrate kinase PfkB" evidence="3">
    <location>
        <begin position="7"/>
        <end position="288"/>
    </location>
</feature>
<keyword evidence="2 4" id="KW-0418">Kinase</keyword>
<dbReference type="InterPro" id="IPR029056">
    <property type="entry name" value="Ribokinase-like"/>
</dbReference>
<dbReference type="Pfam" id="PF00294">
    <property type="entry name" value="PfkB"/>
    <property type="match status" value="1"/>
</dbReference>
<evidence type="ECO:0000256" key="1">
    <source>
        <dbReference type="ARBA" id="ARBA00022679"/>
    </source>
</evidence>
<dbReference type="SUPFAM" id="SSF53613">
    <property type="entry name" value="Ribokinase-like"/>
    <property type="match status" value="1"/>
</dbReference>
<proteinExistence type="predicted"/>
<sequence length="303" mass="31516">MGRLIHTGQAIVDLTMSVAAIPKAGEDIFASSPAFCAGGGFNVMAAAARDGAQVLHLGTHGTGFFGDLVRSAMRDEGITVALPVTPGQDTGFCIALTDAQAERTFVSTVGAEAEVTKEQLGQVRLFPEDVVYLSGYSFVHPKNCKALMQWLPTVPAGQIVLDVSPVVADIPDIGRLLRLSSVVSANERELEILSRRTQLAPAALAQHFQVSVLARAGASGTTIYQPQAYAPVHVGAPAVTAVDSNGAGDAHAGVFCSSLLAGLPLVRAVKRANVAGALTVTRRGPATSPTRAQIERTLDGNRL</sequence>
<evidence type="ECO:0000313" key="4">
    <source>
        <dbReference type="EMBL" id="PKY72264.1"/>
    </source>
</evidence>
<dbReference type="STRING" id="33007.HMPREF3198_00188"/>
<dbReference type="InterPro" id="IPR002139">
    <property type="entry name" value="Ribo/fructo_kinase"/>
</dbReference>
<comment type="caution">
    <text evidence="4">The sequence shown here is derived from an EMBL/GenBank/DDBJ whole genome shotgun (WGS) entry which is preliminary data.</text>
</comment>
<dbReference type="Proteomes" id="UP000235122">
    <property type="component" value="Unassembled WGS sequence"/>
</dbReference>